<sequence>KGVIDANLAIIKICTKSRKQDIEGQWGLHAPELISRIKYSHTYGTELRVITFFIKS</sequence>
<keyword evidence="2" id="KW-1185">Reference proteome</keyword>
<feature type="non-terminal residue" evidence="1">
    <location>
        <position position="1"/>
    </location>
</feature>
<dbReference type="EMBL" id="CAJVQB010000101">
    <property type="protein sequence ID" value="CAG8466906.1"/>
    <property type="molecule type" value="Genomic_DNA"/>
</dbReference>
<accession>A0ABM8VWX3</accession>
<dbReference type="Proteomes" id="UP000789901">
    <property type="component" value="Unassembled WGS sequence"/>
</dbReference>
<reference evidence="1 2" key="1">
    <citation type="submission" date="2021-06" db="EMBL/GenBank/DDBJ databases">
        <authorList>
            <person name="Kallberg Y."/>
            <person name="Tangrot J."/>
            <person name="Rosling A."/>
        </authorList>
    </citation>
    <scope>NUCLEOTIDE SEQUENCE [LARGE SCALE GENOMIC DNA]</scope>
    <source>
        <strain evidence="1 2">120-4 pot B 10/14</strain>
    </source>
</reference>
<protein>
    <submittedName>
        <fullName evidence="1">42430_t:CDS:1</fullName>
    </submittedName>
</protein>
<proteinExistence type="predicted"/>
<evidence type="ECO:0000313" key="2">
    <source>
        <dbReference type="Proteomes" id="UP000789901"/>
    </source>
</evidence>
<gene>
    <name evidence="1" type="ORF">GMARGA_LOCUS584</name>
</gene>
<evidence type="ECO:0000313" key="1">
    <source>
        <dbReference type="EMBL" id="CAG8466906.1"/>
    </source>
</evidence>
<organism evidence="1 2">
    <name type="scientific">Gigaspora margarita</name>
    <dbReference type="NCBI Taxonomy" id="4874"/>
    <lineage>
        <taxon>Eukaryota</taxon>
        <taxon>Fungi</taxon>
        <taxon>Fungi incertae sedis</taxon>
        <taxon>Mucoromycota</taxon>
        <taxon>Glomeromycotina</taxon>
        <taxon>Glomeromycetes</taxon>
        <taxon>Diversisporales</taxon>
        <taxon>Gigasporaceae</taxon>
        <taxon>Gigaspora</taxon>
    </lineage>
</organism>
<comment type="caution">
    <text evidence="1">The sequence shown here is derived from an EMBL/GenBank/DDBJ whole genome shotgun (WGS) entry which is preliminary data.</text>
</comment>
<name>A0ABM8VWX3_GIGMA</name>